<evidence type="ECO:0000313" key="5">
    <source>
        <dbReference type="Proteomes" id="UP001596548"/>
    </source>
</evidence>
<gene>
    <name evidence="4" type="ORF">ACFQS1_21685</name>
</gene>
<feature type="domain" description="Ricin B lectin" evidence="3">
    <location>
        <begin position="178"/>
        <end position="297"/>
    </location>
</feature>
<dbReference type="PROSITE" id="PS50231">
    <property type="entry name" value="RICIN_B_LECTIN"/>
    <property type="match status" value="1"/>
</dbReference>
<keyword evidence="5" id="KW-1185">Reference proteome</keyword>
<feature type="transmembrane region" description="Helical" evidence="2">
    <location>
        <begin position="78"/>
        <end position="101"/>
    </location>
</feature>
<keyword evidence="2" id="KW-1133">Transmembrane helix</keyword>
<proteinExistence type="predicted"/>
<feature type="region of interest" description="Disordered" evidence="1">
    <location>
        <begin position="1"/>
        <end position="26"/>
    </location>
</feature>
<accession>A0ABW2HTT9</accession>
<keyword evidence="2" id="KW-0812">Transmembrane</keyword>
<dbReference type="Proteomes" id="UP001596548">
    <property type="component" value="Unassembled WGS sequence"/>
</dbReference>
<sequence length="297" mass="29692">MVTYQPRPLEAQAHMTDPYDDAAERPDPVLVRPYIGPLPDQPARDPGDAPTVVVPVIVDETSAEPAPASRRSRRGRGLVLRLLALAGGVAVALAVAGWLILSPPDDETQPGAALPHFKATLPADPADAPARASASHRPSPSPSSSSPSPSASASGAVSASAKSPSAGATATLAPPPASDRTGSVRAASGRCLAMGGLLGLDGSPVQVTGCADLPVQKFTLAADGTLRVSGRCAQASGEGTVHIEQCGDAASAQWRAGPASSLVNPSTGQCLTDPGRAGATARVASCTGDSGQSWSLP</sequence>
<evidence type="ECO:0000256" key="2">
    <source>
        <dbReference type="SAM" id="Phobius"/>
    </source>
</evidence>
<dbReference type="EMBL" id="JBHTBJ010000015">
    <property type="protein sequence ID" value="MFC7276612.1"/>
    <property type="molecule type" value="Genomic_DNA"/>
</dbReference>
<name>A0ABW2HTT9_9ACTN</name>
<evidence type="ECO:0000313" key="4">
    <source>
        <dbReference type="EMBL" id="MFC7276612.1"/>
    </source>
</evidence>
<dbReference type="Gene3D" id="2.80.10.50">
    <property type="match status" value="1"/>
</dbReference>
<feature type="region of interest" description="Disordered" evidence="1">
    <location>
        <begin position="110"/>
        <end position="183"/>
    </location>
</feature>
<dbReference type="SUPFAM" id="SSF50370">
    <property type="entry name" value="Ricin B-like lectins"/>
    <property type="match status" value="1"/>
</dbReference>
<evidence type="ECO:0000259" key="3">
    <source>
        <dbReference type="SMART" id="SM00458"/>
    </source>
</evidence>
<dbReference type="RefSeq" id="WP_378971146.1">
    <property type="nucleotide sequence ID" value="NZ_JBHTBJ010000015.1"/>
</dbReference>
<dbReference type="InterPro" id="IPR000772">
    <property type="entry name" value="Ricin_B_lectin"/>
</dbReference>
<organism evidence="4 5">
    <name type="scientific">Paractinoplanes rhizophilus</name>
    <dbReference type="NCBI Taxonomy" id="1416877"/>
    <lineage>
        <taxon>Bacteria</taxon>
        <taxon>Bacillati</taxon>
        <taxon>Actinomycetota</taxon>
        <taxon>Actinomycetes</taxon>
        <taxon>Micromonosporales</taxon>
        <taxon>Micromonosporaceae</taxon>
        <taxon>Paractinoplanes</taxon>
    </lineage>
</organism>
<dbReference type="InterPro" id="IPR035992">
    <property type="entry name" value="Ricin_B-like_lectins"/>
</dbReference>
<keyword evidence="2" id="KW-0472">Membrane</keyword>
<comment type="caution">
    <text evidence="4">The sequence shown here is derived from an EMBL/GenBank/DDBJ whole genome shotgun (WGS) entry which is preliminary data.</text>
</comment>
<protein>
    <submittedName>
        <fullName evidence="4">Ricin-type beta-trefoil lectin domain protein</fullName>
    </submittedName>
</protein>
<dbReference type="SMART" id="SM00458">
    <property type="entry name" value="RICIN"/>
    <property type="match status" value="1"/>
</dbReference>
<dbReference type="Pfam" id="PF00652">
    <property type="entry name" value="Ricin_B_lectin"/>
    <property type="match status" value="1"/>
</dbReference>
<evidence type="ECO:0000256" key="1">
    <source>
        <dbReference type="SAM" id="MobiDB-lite"/>
    </source>
</evidence>
<feature type="compositionally biased region" description="Low complexity" evidence="1">
    <location>
        <begin position="122"/>
        <end position="172"/>
    </location>
</feature>
<reference evidence="5" key="1">
    <citation type="journal article" date="2019" name="Int. J. Syst. Evol. Microbiol.">
        <title>The Global Catalogue of Microorganisms (GCM) 10K type strain sequencing project: providing services to taxonomists for standard genome sequencing and annotation.</title>
        <authorList>
            <consortium name="The Broad Institute Genomics Platform"/>
            <consortium name="The Broad Institute Genome Sequencing Center for Infectious Disease"/>
            <person name="Wu L."/>
            <person name="Ma J."/>
        </authorList>
    </citation>
    <scope>NUCLEOTIDE SEQUENCE [LARGE SCALE GENOMIC DNA]</scope>
    <source>
        <strain evidence="5">XZYJT-10</strain>
    </source>
</reference>